<dbReference type="Proteomes" id="UP000694545">
    <property type="component" value="Unplaced"/>
</dbReference>
<reference evidence="1" key="2">
    <citation type="submission" date="2025-09" db="UniProtKB">
        <authorList>
            <consortium name="Ensembl"/>
        </authorList>
    </citation>
    <scope>IDENTIFICATION</scope>
</reference>
<evidence type="ECO:0000313" key="2">
    <source>
        <dbReference type="Proteomes" id="UP000694545"/>
    </source>
</evidence>
<name>A0A8D2L8D0_VARKO</name>
<organism evidence="1 2">
    <name type="scientific">Varanus komodoensis</name>
    <name type="common">Komodo dragon</name>
    <dbReference type="NCBI Taxonomy" id="61221"/>
    <lineage>
        <taxon>Eukaryota</taxon>
        <taxon>Metazoa</taxon>
        <taxon>Chordata</taxon>
        <taxon>Craniata</taxon>
        <taxon>Vertebrata</taxon>
        <taxon>Euteleostomi</taxon>
        <taxon>Lepidosauria</taxon>
        <taxon>Squamata</taxon>
        <taxon>Bifurcata</taxon>
        <taxon>Unidentata</taxon>
        <taxon>Episquamata</taxon>
        <taxon>Toxicofera</taxon>
        <taxon>Anguimorpha</taxon>
        <taxon>Paleoanguimorpha</taxon>
        <taxon>Varanoidea</taxon>
        <taxon>Varanidae</taxon>
        <taxon>Varanus</taxon>
    </lineage>
</organism>
<dbReference type="Ensembl" id="ENSVKKT00000018941.1">
    <property type="protein sequence ID" value="ENSVKKP00000018478.1"/>
    <property type="gene ID" value="ENSVKKG00000012587.1"/>
</dbReference>
<dbReference type="PANTHER" id="PTHR28642:SF1">
    <property type="entry name" value="MEIOSIS 1 ARREST PROTEIN"/>
    <property type="match status" value="1"/>
</dbReference>
<dbReference type="GO" id="GO:0051308">
    <property type="term" value="P:male meiosis chromosome separation"/>
    <property type="evidence" value="ECO:0007669"/>
    <property type="project" value="TreeGrafter"/>
</dbReference>
<keyword evidence="2" id="KW-1185">Reference proteome</keyword>
<proteinExistence type="predicted"/>
<evidence type="ECO:0000313" key="1">
    <source>
        <dbReference type="Ensembl" id="ENSVKKP00000018478.1"/>
    </source>
</evidence>
<accession>A0A8D2L8D0</accession>
<sequence>QNPPTSTRSQQPPRILVVDIRPPHWAHTSHRLCDALENVFSLACGLAGPPRIPLFSLYVAQNQQECLLPFVPVRGCFSRLQRCIAELRSFAAEGASRAGQDVLSRAVQDGLQQFKQYTGQGLAGASRCGSSVEVSWARTFRPFLRGAPCLFPHPLYALDILVRHVWLTMGPLFQDGHRSSFERRLSQSGG</sequence>
<reference evidence="1" key="1">
    <citation type="submission" date="2025-08" db="UniProtKB">
        <authorList>
            <consortium name="Ensembl"/>
        </authorList>
    </citation>
    <scope>IDENTIFICATION</scope>
</reference>
<dbReference type="GO" id="GO:0007127">
    <property type="term" value="P:meiosis I"/>
    <property type="evidence" value="ECO:0007669"/>
    <property type="project" value="InterPro"/>
</dbReference>
<dbReference type="InterPro" id="IPR033587">
    <property type="entry name" value="M1AP"/>
</dbReference>
<dbReference type="PANTHER" id="PTHR28642">
    <property type="entry name" value="MEIOSIS 1 ARREST PROTEIN"/>
    <property type="match status" value="1"/>
</dbReference>
<dbReference type="GO" id="GO:0007283">
    <property type="term" value="P:spermatogenesis"/>
    <property type="evidence" value="ECO:0007669"/>
    <property type="project" value="InterPro"/>
</dbReference>
<dbReference type="OMA" id="MCHTANG"/>
<dbReference type="AlphaFoldDB" id="A0A8D2L8D0"/>
<protein>
    <submittedName>
        <fullName evidence="1">Uncharacterized protein</fullName>
    </submittedName>
</protein>